<accession>A0A444U828</accession>
<dbReference type="EMBL" id="SCEB01215094">
    <property type="protein sequence ID" value="RXM31345.1"/>
    <property type="molecule type" value="Genomic_DNA"/>
</dbReference>
<sequence>MLLHWVKFKNNPGTPDPNAEENPSEARAVASANENVIEATDRPKRKPYHVYDASTQAKIARFPVGRLCSQLRRSVPHLIRGQYQMSQGILYCNFPSGPNRTRTAPIAQRVTSVKSEPFYVFSDPRASTETEPSPPRRTAALSGISSYPNSQVRALSARYCPTSSLFLLPLLYPHSPSSRPVN</sequence>
<protein>
    <submittedName>
        <fullName evidence="2">Uncharacterized protein</fullName>
    </submittedName>
</protein>
<organism evidence="2 3">
    <name type="scientific">Acipenser ruthenus</name>
    <name type="common">Sterlet sturgeon</name>
    <dbReference type="NCBI Taxonomy" id="7906"/>
    <lineage>
        <taxon>Eukaryota</taxon>
        <taxon>Metazoa</taxon>
        <taxon>Chordata</taxon>
        <taxon>Craniata</taxon>
        <taxon>Vertebrata</taxon>
        <taxon>Euteleostomi</taxon>
        <taxon>Actinopterygii</taxon>
        <taxon>Chondrostei</taxon>
        <taxon>Acipenseriformes</taxon>
        <taxon>Acipenseridae</taxon>
        <taxon>Acipenser</taxon>
    </lineage>
</organism>
<reference evidence="2 3" key="1">
    <citation type="submission" date="2019-01" db="EMBL/GenBank/DDBJ databases">
        <title>Draft Genome and Complete Hox-Cluster Characterization of the Sterlet Sturgeon (Acipenser ruthenus).</title>
        <authorList>
            <person name="Wei Q."/>
        </authorList>
    </citation>
    <scope>NUCLEOTIDE SEQUENCE [LARGE SCALE GENOMIC DNA]</scope>
    <source>
        <strain evidence="2">WHYD16114868_AA</strain>
        <tissue evidence="2">Blood</tissue>
    </source>
</reference>
<dbReference type="AlphaFoldDB" id="A0A444U828"/>
<gene>
    <name evidence="2" type="ORF">EOD39_7104</name>
</gene>
<evidence type="ECO:0000313" key="3">
    <source>
        <dbReference type="Proteomes" id="UP000289886"/>
    </source>
</evidence>
<dbReference type="Proteomes" id="UP000289886">
    <property type="component" value="Unassembled WGS sequence"/>
</dbReference>
<evidence type="ECO:0000256" key="1">
    <source>
        <dbReference type="SAM" id="MobiDB-lite"/>
    </source>
</evidence>
<comment type="caution">
    <text evidence="2">The sequence shown here is derived from an EMBL/GenBank/DDBJ whole genome shotgun (WGS) entry which is preliminary data.</text>
</comment>
<evidence type="ECO:0000313" key="2">
    <source>
        <dbReference type="EMBL" id="RXM31345.1"/>
    </source>
</evidence>
<proteinExistence type="predicted"/>
<feature type="region of interest" description="Disordered" evidence="1">
    <location>
        <begin position="123"/>
        <end position="142"/>
    </location>
</feature>
<keyword evidence="3" id="KW-1185">Reference proteome</keyword>
<name>A0A444U828_ACIRT</name>
<feature type="region of interest" description="Disordered" evidence="1">
    <location>
        <begin position="9"/>
        <end position="28"/>
    </location>
</feature>